<reference evidence="1" key="2">
    <citation type="submission" date="2020-02" db="EMBL/GenBank/DDBJ databases">
        <authorList>
            <person name="Gilchrist C.L.M."/>
            <person name="Chooi Y.-H."/>
        </authorList>
    </citation>
    <scope>NUCLEOTIDE SEQUENCE</scope>
    <source>
        <strain evidence="1">MST-FP2251</strain>
    </source>
</reference>
<accession>A0AAD4GNS0</accession>
<dbReference type="AlphaFoldDB" id="A0AAD4GNS0"/>
<gene>
    <name evidence="1" type="ORF">FE257_006092</name>
</gene>
<comment type="caution">
    <text evidence="1">The sequence shown here is derived from an EMBL/GenBank/DDBJ whole genome shotgun (WGS) entry which is preliminary data.</text>
</comment>
<dbReference type="PANTHER" id="PTHR36182:SF1">
    <property type="entry name" value="PROTEIN, PUTATIVE (AFU_ORTHOLOGUE AFUA_6G10930)-RELATED"/>
    <property type="match status" value="1"/>
</dbReference>
<reference evidence="1" key="1">
    <citation type="journal article" date="2019" name="Beilstein J. Org. Chem.">
        <title>Nanangenines: drimane sesquiterpenoids as the dominant metabolite cohort of a novel Australian fungus, Aspergillus nanangensis.</title>
        <authorList>
            <person name="Lacey H.J."/>
            <person name="Gilchrist C.L.M."/>
            <person name="Crombie A."/>
            <person name="Kalaitzis J.A."/>
            <person name="Vuong D."/>
            <person name="Rutledge P.J."/>
            <person name="Turner P."/>
            <person name="Pitt J.I."/>
            <person name="Lacey E."/>
            <person name="Chooi Y.H."/>
            <person name="Piggott A.M."/>
        </authorList>
    </citation>
    <scope>NUCLEOTIDE SEQUENCE</scope>
    <source>
        <strain evidence="1">MST-FP2251</strain>
    </source>
</reference>
<proteinExistence type="predicted"/>
<organism evidence="1 2">
    <name type="scientific">Aspergillus nanangensis</name>
    <dbReference type="NCBI Taxonomy" id="2582783"/>
    <lineage>
        <taxon>Eukaryota</taxon>
        <taxon>Fungi</taxon>
        <taxon>Dikarya</taxon>
        <taxon>Ascomycota</taxon>
        <taxon>Pezizomycotina</taxon>
        <taxon>Eurotiomycetes</taxon>
        <taxon>Eurotiomycetidae</taxon>
        <taxon>Eurotiales</taxon>
        <taxon>Aspergillaceae</taxon>
        <taxon>Aspergillus</taxon>
        <taxon>Aspergillus subgen. Circumdati</taxon>
    </lineage>
</organism>
<keyword evidence="2" id="KW-1185">Reference proteome</keyword>
<evidence type="ECO:0008006" key="3">
    <source>
        <dbReference type="Google" id="ProtNLM"/>
    </source>
</evidence>
<dbReference type="Proteomes" id="UP001194746">
    <property type="component" value="Unassembled WGS sequence"/>
</dbReference>
<protein>
    <recommendedName>
        <fullName evidence="3">Endoglucanase</fullName>
    </recommendedName>
</protein>
<name>A0AAD4GNS0_ASPNN</name>
<evidence type="ECO:0000313" key="2">
    <source>
        <dbReference type="Proteomes" id="UP001194746"/>
    </source>
</evidence>
<dbReference type="Gene3D" id="2.70.50.70">
    <property type="match status" value="1"/>
</dbReference>
<sequence length="192" mass="20673">MGLDFPCKSYGRDPFVAVANYTARQKYPLTLAGTATHRGGSCQVSLSYNYGESFRVIKSIVGRCPESLQYTFHIPEDAPHGPALLTWTWFNKIGNREMYMNCAQVSIQGPPANAKPGTTIEGEEVNFPMPSDDIDGSVQGVGYQCNAPTAFLDGRDRCTALNPSTSVSPIPSSASSTGAFDACPFTHGASYR</sequence>
<evidence type="ECO:0000313" key="1">
    <source>
        <dbReference type="EMBL" id="KAF9882598.1"/>
    </source>
</evidence>
<dbReference type="EMBL" id="VCAU01000273">
    <property type="protein sequence ID" value="KAF9882598.1"/>
    <property type="molecule type" value="Genomic_DNA"/>
</dbReference>
<dbReference type="PANTHER" id="PTHR36182">
    <property type="entry name" value="PROTEIN, PUTATIVE (AFU_ORTHOLOGUE AFUA_6G10930)-RELATED"/>
    <property type="match status" value="1"/>
</dbReference>